<dbReference type="PROSITE" id="PS51257">
    <property type="entry name" value="PROKAR_LIPOPROTEIN"/>
    <property type="match status" value="1"/>
</dbReference>
<dbReference type="AlphaFoldDB" id="A0A5N6TWK3"/>
<accession>A0A5N6TWK3</accession>
<proteinExistence type="predicted"/>
<dbReference type="EMBL" id="ML742088">
    <property type="protein sequence ID" value="KAE8150677.1"/>
    <property type="molecule type" value="Genomic_DNA"/>
</dbReference>
<sequence length="114" mass="13674">MHYYVRVWATVSRDRSKAEGWEEECAIMQQFIQSCRETLEEIPVQLKPFKSKRKVRRPGSYREDISDVDCDVSNSYLFDLPRPLDADRDTPIPTMWIRKHVLRQLERLKKEFAI</sequence>
<reference evidence="1 2" key="1">
    <citation type="submission" date="2019-04" db="EMBL/GenBank/DDBJ databases">
        <title>Friends and foes A comparative genomics study of 23 Aspergillus species from section Flavi.</title>
        <authorList>
            <consortium name="DOE Joint Genome Institute"/>
            <person name="Kjaerbolling I."/>
            <person name="Vesth T."/>
            <person name="Frisvad J.C."/>
            <person name="Nybo J.L."/>
            <person name="Theobald S."/>
            <person name="Kildgaard S."/>
            <person name="Isbrandt T."/>
            <person name="Kuo A."/>
            <person name="Sato A."/>
            <person name="Lyhne E.K."/>
            <person name="Kogle M.E."/>
            <person name="Wiebenga A."/>
            <person name="Kun R.S."/>
            <person name="Lubbers R.J."/>
            <person name="Makela M.R."/>
            <person name="Barry K."/>
            <person name="Chovatia M."/>
            <person name="Clum A."/>
            <person name="Daum C."/>
            <person name="Haridas S."/>
            <person name="He G."/>
            <person name="LaButti K."/>
            <person name="Lipzen A."/>
            <person name="Mondo S."/>
            <person name="Riley R."/>
            <person name="Salamov A."/>
            <person name="Simmons B.A."/>
            <person name="Magnuson J.K."/>
            <person name="Henrissat B."/>
            <person name="Mortensen U.H."/>
            <person name="Larsen T.O."/>
            <person name="Devries R.P."/>
            <person name="Grigoriev I.V."/>
            <person name="Machida M."/>
            <person name="Baker S.E."/>
            <person name="Andersen M.R."/>
        </authorList>
    </citation>
    <scope>NUCLEOTIDE SEQUENCE [LARGE SCALE GENOMIC DNA]</scope>
    <source>
        <strain evidence="1 2">IBT 18842</strain>
    </source>
</reference>
<keyword evidence="2" id="KW-1185">Reference proteome</keyword>
<organism evidence="1 2">
    <name type="scientific">Aspergillus avenaceus</name>
    <dbReference type="NCBI Taxonomy" id="36643"/>
    <lineage>
        <taxon>Eukaryota</taxon>
        <taxon>Fungi</taxon>
        <taxon>Dikarya</taxon>
        <taxon>Ascomycota</taxon>
        <taxon>Pezizomycotina</taxon>
        <taxon>Eurotiomycetes</taxon>
        <taxon>Eurotiomycetidae</taxon>
        <taxon>Eurotiales</taxon>
        <taxon>Aspergillaceae</taxon>
        <taxon>Aspergillus</taxon>
        <taxon>Aspergillus subgen. Circumdati</taxon>
    </lineage>
</organism>
<dbReference type="Proteomes" id="UP000325780">
    <property type="component" value="Unassembled WGS sequence"/>
</dbReference>
<name>A0A5N6TWK3_ASPAV</name>
<evidence type="ECO:0000313" key="2">
    <source>
        <dbReference type="Proteomes" id="UP000325780"/>
    </source>
</evidence>
<gene>
    <name evidence="1" type="ORF">BDV25DRAFT_153965</name>
</gene>
<protein>
    <submittedName>
        <fullName evidence="1">Uncharacterized protein</fullName>
    </submittedName>
</protein>
<evidence type="ECO:0000313" key="1">
    <source>
        <dbReference type="EMBL" id="KAE8150677.1"/>
    </source>
</evidence>